<feature type="domain" description="3-hydroxyisobutyrate dehydrogenase-like NAD-binding" evidence="5">
    <location>
        <begin position="166"/>
        <end position="287"/>
    </location>
</feature>
<dbReference type="InterPro" id="IPR008927">
    <property type="entry name" value="6-PGluconate_DH-like_C_sf"/>
</dbReference>
<dbReference type="Pfam" id="PF14833">
    <property type="entry name" value="NAD_binding_11"/>
    <property type="match status" value="1"/>
</dbReference>
<evidence type="ECO:0000256" key="3">
    <source>
        <dbReference type="PIRSR" id="PIRSR000103-1"/>
    </source>
</evidence>
<dbReference type="InterPro" id="IPR013328">
    <property type="entry name" value="6PGD_dom2"/>
</dbReference>
<dbReference type="PIRSF" id="PIRSF000103">
    <property type="entry name" value="HIBADH"/>
    <property type="match status" value="1"/>
</dbReference>
<keyword evidence="2" id="KW-0520">NAD</keyword>
<proteinExistence type="predicted"/>
<dbReference type="GO" id="GO:0050661">
    <property type="term" value="F:NADP binding"/>
    <property type="evidence" value="ECO:0007669"/>
    <property type="project" value="InterPro"/>
</dbReference>
<evidence type="ECO:0000256" key="2">
    <source>
        <dbReference type="ARBA" id="ARBA00023027"/>
    </source>
</evidence>
<feature type="domain" description="6-phosphogluconate dehydrogenase NADP-binding" evidence="4">
    <location>
        <begin position="6"/>
        <end position="163"/>
    </location>
</feature>
<evidence type="ECO:0000259" key="4">
    <source>
        <dbReference type="Pfam" id="PF03446"/>
    </source>
</evidence>
<dbReference type="PANTHER" id="PTHR22981">
    <property type="entry name" value="3-HYDROXYISOBUTYRATE DEHYDROGENASE-RELATED"/>
    <property type="match status" value="1"/>
</dbReference>
<feature type="active site" evidence="3">
    <location>
        <position position="172"/>
    </location>
</feature>
<dbReference type="SUPFAM" id="SSF48179">
    <property type="entry name" value="6-phosphogluconate dehydrogenase C-terminal domain-like"/>
    <property type="match status" value="1"/>
</dbReference>
<dbReference type="GO" id="GO:0016616">
    <property type="term" value="F:oxidoreductase activity, acting on the CH-OH group of donors, NAD or NADP as acceptor"/>
    <property type="evidence" value="ECO:0007669"/>
    <property type="project" value="TreeGrafter"/>
</dbReference>
<evidence type="ECO:0000259" key="5">
    <source>
        <dbReference type="Pfam" id="PF14833"/>
    </source>
</evidence>
<accession>A0AAI9GIH3</accession>
<dbReference type="PANTHER" id="PTHR22981:SF7">
    <property type="entry name" value="3-HYDROXYISOBUTYRATE DEHYDROGENASE, MITOCHONDRIAL"/>
    <property type="match status" value="1"/>
</dbReference>
<protein>
    <submittedName>
        <fullName evidence="6">NAD(P)-dependent oxidoreductase</fullName>
    </submittedName>
</protein>
<dbReference type="Pfam" id="PF03446">
    <property type="entry name" value="NAD_binding_2"/>
    <property type="match status" value="1"/>
</dbReference>
<sequence length="296" mass="31358">MKSIHTVGFIGLGMMGTPMAICLSRAGYSLLLHDADRQRADVLAESLRAAPLSTDNVASLDVLITMLPNSDIVEEVLFGQQWAERLPAGAVVIDMSSSVPSRSRDLAQRLQQQDLCYLDAPVSGGVGRAEQGNLAILVGGEEKVLSRCQTLLAAMGSSILHIGAAGSGHAAKALNNYVSAAGLTATVEALLVARRFGIEPQVMTDVLNASSGRSNTSENKVRQFMLSGSYASGFALKLMDKDLQIAKGLAAAVDYPLRLGEHCIALWHQYAGTVSASADHTEMYRLLDDNDPSTGN</sequence>
<dbReference type="InterPro" id="IPR015815">
    <property type="entry name" value="HIBADH-related"/>
</dbReference>
<evidence type="ECO:0000313" key="6">
    <source>
        <dbReference type="EMBL" id="EML1470027.1"/>
    </source>
</evidence>
<dbReference type="AlphaFoldDB" id="A0AAI9GIH3"/>
<gene>
    <name evidence="6" type="ORF">QEG54_000708</name>
</gene>
<keyword evidence="1" id="KW-0560">Oxidoreductase</keyword>
<dbReference type="SUPFAM" id="SSF51735">
    <property type="entry name" value="NAD(P)-binding Rossmann-fold domains"/>
    <property type="match status" value="1"/>
</dbReference>
<organism evidence="6">
    <name type="scientific">Pluralibacter gergoviae</name>
    <name type="common">Enterobacter gergoviae</name>
    <dbReference type="NCBI Taxonomy" id="61647"/>
    <lineage>
        <taxon>Bacteria</taxon>
        <taxon>Pseudomonadati</taxon>
        <taxon>Pseudomonadota</taxon>
        <taxon>Gammaproteobacteria</taxon>
        <taxon>Enterobacterales</taxon>
        <taxon>Enterobacteriaceae</taxon>
        <taxon>Pluralibacter</taxon>
    </lineage>
</organism>
<dbReference type="RefSeq" id="WP_072065423.1">
    <property type="nucleotide sequence ID" value="NZ_CACVCI010000001.1"/>
</dbReference>
<name>A0AAI9GIH3_PLUGE</name>
<evidence type="ECO:0000256" key="1">
    <source>
        <dbReference type="ARBA" id="ARBA00023002"/>
    </source>
</evidence>
<dbReference type="InterPro" id="IPR036291">
    <property type="entry name" value="NAD(P)-bd_dom_sf"/>
</dbReference>
<comment type="caution">
    <text evidence="6">The sequence shown here is derived from an EMBL/GenBank/DDBJ whole genome shotgun (WGS) entry which is preliminary data.</text>
</comment>
<reference evidence="6" key="1">
    <citation type="submission" date="2024-02" db="EMBL/GenBank/DDBJ databases">
        <authorList>
            <consortium name="Clinical and Environmental Microbiology Branch: Whole genome sequencing antimicrobial resistance pathogens in the healthcare setting"/>
        </authorList>
    </citation>
    <scope>NUCLEOTIDE SEQUENCE</scope>
    <source>
        <strain evidence="6">2021DK-00143</strain>
    </source>
</reference>
<dbReference type="EMBL" id="ABLOKC030000002">
    <property type="protein sequence ID" value="EML1470027.1"/>
    <property type="molecule type" value="Genomic_DNA"/>
</dbReference>
<dbReference type="Gene3D" id="3.40.50.720">
    <property type="entry name" value="NAD(P)-binding Rossmann-like Domain"/>
    <property type="match status" value="1"/>
</dbReference>
<dbReference type="GO" id="GO:0051287">
    <property type="term" value="F:NAD binding"/>
    <property type="evidence" value="ECO:0007669"/>
    <property type="project" value="InterPro"/>
</dbReference>
<dbReference type="InterPro" id="IPR006115">
    <property type="entry name" value="6PGDH_NADP-bd"/>
</dbReference>
<dbReference type="InterPro" id="IPR029154">
    <property type="entry name" value="HIBADH-like_NADP-bd"/>
</dbReference>
<dbReference type="Gene3D" id="1.10.1040.10">
    <property type="entry name" value="N-(1-d-carboxylethyl)-l-norvaline Dehydrogenase, domain 2"/>
    <property type="match status" value="1"/>
</dbReference>